<gene>
    <name evidence="2" type="ORF">BCR15_01840</name>
</gene>
<proteinExistence type="predicted"/>
<comment type="caution">
    <text evidence="2">The sequence shown here is derived from an EMBL/GenBank/DDBJ whole genome shotgun (WGS) entry which is preliminary data.</text>
</comment>
<dbReference type="NCBIfam" id="TIGR03936">
    <property type="entry name" value="sam_1_link_chp"/>
    <property type="match status" value="1"/>
</dbReference>
<sequence>MAQRQPPVQQAPPAQRLRLRYAKRGPGRFTSHRDFGRALERALRRAEIPMAYSSGFSPHPRISYANAAPTSAASEAEYVELALAEVCDPQKVAAALNDVLPHGFVILDVAEGRPESLGDLLQVSDWKMTLAGAQPGVLGQAASRLLDRDEYTVERLTKNGMRTFDVRAAVLILRAIDDQTLALRSVHQTPLVRPDDVVTALRQLDARVPAQALLTRLAQGPLVGERIGDPLRESPVMQP</sequence>
<organism evidence="2 3">
    <name type="scientific">Tessaracoccus lapidicaptus</name>
    <dbReference type="NCBI Taxonomy" id="1427523"/>
    <lineage>
        <taxon>Bacteria</taxon>
        <taxon>Bacillati</taxon>
        <taxon>Actinomycetota</taxon>
        <taxon>Actinomycetes</taxon>
        <taxon>Propionibacteriales</taxon>
        <taxon>Propionibacteriaceae</taxon>
        <taxon>Tessaracoccus</taxon>
    </lineage>
</organism>
<evidence type="ECO:0000313" key="2">
    <source>
        <dbReference type="EMBL" id="OCL36623.1"/>
    </source>
</evidence>
<protein>
    <recommendedName>
        <fullName evidence="1">DUF2344 domain-containing protein</fullName>
    </recommendedName>
</protein>
<dbReference type="Proteomes" id="UP000093501">
    <property type="component" value="Unassembled WGS sequence"/>
</dbReference>
<evidence type="ECO:0000259" key="1">
    <source>
        <dbReference type="Pfam" id="PF10105"/>
    </source>
</evidence>
<name>A0A1C0AQR2_9ACTN</name>
<dbReference type="InterPro" id="IPR018768">
    <property type="entry name" value="DUF2344"/>
</dbReference>
<dbReference type="RefSeq" id="WP_068751045.1">
    <property type="nucleotide sequence ID" value="NZ_LR214441.1"/>
</dbReference>
<dbReference type="AlphaFoldDB" id="A0A1C0AQR2"/>
<reference evidence="3" key="1">
    <citation type="submission" date="2016-07" db="EMBL/GenBank/DDBJ databases">
        <authorList>
            <person name="Florea S."/>
            <person name="Webb J.S."/>
            <person name="Jaromczyk J."/>
            <person name="Schardl C.L."/>
        </authorList>
    </citation>
    <scope>NUCLEOTIDE SEQUENCE [LARGE SCALE GENOMIC DNA]</scope>
    <source>
        <strain evidence="3">IPBSL-7</strain>
    </source>
</reference>
<dbReference type="EMBL" id="MBQD01000011">
    <property type="protein sequence ID" value="OCL36623.1"/>
    <property type="molecule type" value="Genomic_DNA"/>
</dbReference>
<accession>A0A1C0AQR2</accession>
<keyword evidence="3" id="KW-1185">Reference proteome</keyword>
<dbReference type="Pfam" id="PF10105">
    <property type="entry name" value="DUF2344"/>
    <property type="match status" value="1"/>
</dbReference>
<feature type="domain" description="DUF2344" evidence="1">
    <location>
        <begin position="16"/>
        <end position="194"/>
    </location>
</feature>
<evidence type="ECO:0000313" key="3">
    <source>
        <dbReference type="Proteomes" id="UP000093501"/>
    </source>
</evidence>